<dbReference type="GO" id="GO:0016020">
    <property type="term" value="C:membrane"/>
    <property type="evidence" value="ECO:0007669"/>
    <property type="project" value="UniProtKB-SubCell"/>
</dbReference>
<evidence type="ECO:0000256" key="5">
    <source>
        <dbReference type="SAM" id="MobiDB-lite"/>
    </source>
</evidence>
<evidence type="ECO:0000256" key="1">
    <source>
        <dbReference type="ARBA" id="ARBA00004167"/>
    </source>
</evidence>
<sequence length="304" mass="35076">MFLFVLLSSALSINDDLPFDDDNLDEQNGPNKRQTRKYIQPQENETDSNATNKVKRQRLPLSQLIGVREYIFAGIALIYLLFYIFGKVSIEYQQKIIRNLFRLQLSYDFAFIQSKFMKRSNHHYEFYITGRSGYIGGIVSIAFSKRCDPIGWLIDTILRKKNNLNIDLVYAPPENLHGFIRFSSQPSHSNYSIGIKEFENAGIHCYSDLEDSTAPFIELVQSYLQKHKDTVKLIEISDMYQGDLVETGTTGARFEFEFNRASQIDEDVAKFVVALSDAFLGVVSNRELMKNNKNNRVSLMRNLQ</sequence>
<feature type="compositionally biased region" description="Polar residues" evidence="5">
    <location>
        <begin position="41"/>
        <end position="52"/>
    </location>
</feature>
<protein>
    <submittedName>
        <fullName evidence="7">Uncharacterized protein</fullName>
    </submittedName>
</protein>
<dbReference type="RefSeq" id="XP_001317204.1">
    <property type="nucleotide sequence ID" value="XM_001317169.1"/>
</dbReference>
<feature type="transmembrane region" description="Helical" evidence="6">
    <location>
        <begin position="70"/>
        <end position="90"/>
    </location>
</feature>
<dbReference type="SMR" id="A2EQT5"/>
<name>A2EQT5_TRIV3</name>
<comment type="subcellular location">
    <subcellularLocation>
        <location evidence="1">Membrane</location>
        <topology evidence="1">Single-pass membrane protein</topology>
    </subcellularLocation>
</comment>
<keyword evidence="8" id="KW-1185">Reference proteome</keyword>
<organism evidence="7 8">
    <name type="scientific">Trichomonas vaginalis (strain ATCC PRA-98 / G3)</name>
    <dbReference type="NCBI Taxonomy" id="412133"/>
    <lineage>
        <taxon>Eukaryota</taxon>
        <taxon>Metamonada</taxon>
        <taxon>Parabasalia</taxon>
        <taxon>Trichomonadida</taxon>
        <taxon>Trichomonadidae</taxon>
        <taxon>Trichomonas</taxon>
    </lineage>
</organism>
<dbReference type="VEuPathDB" id="TrichDB:TVAGG3_0243480"/>
<evidence type="ECO:0000313" key="7">
    <source>
        <dbReference type="EMBL" id="EAY04981.1"/>
    </source>
</evidence>
<dbReference type="GO" id="GO:0032469">
    <property type="term" value="P:endoplasmic reticulum calcium ion homeostasis"/>
    <property type="evidence" value="ECO:0007669"/>
    <property type="project" value="InterPro"/>
</dbReference>
<accession>A2EQT5</accession>
<evidence type="ECO:0000256" key="3">
    <source>
        <dbReference type="ARBA" id="ARBA00022989"/>
    </source>
</evidence>
<dbReference type="GO" id="GO:0005783">
    <property type="term" value="C:endoplasmic reticulum"/>
    <property type="evidence" value="ECO:0000318"/>
    <property type="project" value="GO_Central"/>
</dbReference>
<keyword evidence="4 6" id="KW-0472">Membrane</keyword>
<reference evidence="7" key="2">
    <citation type="journal article" date="2007" name="Science">
        <title>Draft genome sequence of the sexually transmitted pathogen Trichomonas vaginalis.</title>
        <authorList>
            <person name="Carlton J.M."/>
            <person name="Hirt R.P."/>
            <person name="Silva J.C."/>
            <person name="Delcher A.L."/>
            <person name="Schatz M."/>
            <person name="Zhao Q."/>
            <person name="Wortman J.R."/>
            <person name="Bidwell S.L."/>
            <person name="Alsmark U.C.M."/>
            <person name="Besteiro S."/>
            <person name="Sicheritz-Ponten T."/>
            <person name="Noel C.J."/>
            <person name="Dacks J.B."/>
            <person name="Foster P.G."/>
            <person name="Simillion C."/>
            <person name="Van de Peer Y."/>
            <person name="Miranda-Saavedra D."/>
            <person name="Barton G.J."/>
            <person name="Westrop G.D."/>
            <person name="Mueller S."/>
            <person name="Dessi D."/>
            <person name="Fiori P.L."/>
            <person name="Ren Q."/>
            <person name="Paulsen I."/>
            <person name="Zhang H."/>
            <person name="Bastida-Corcuera F.D."/>
            <person name="Simoes-Barbosa A."/>
            <person name="Brown M.T."/>
            <person name="Hayes R.D."/>
            <person name="Mukherjee M."/>
            <person name="Okumura C.Y."/>
            <person name="Schneider R."/>
            <person name="Smith A.J."/>
            <person name="Vanacova S."/>
            <person name="Villalvazo M."/>
            <person name="Haas B.J."/>
            <person name="Pertea M."/>
            <person name="Feldblyum T.V."/>
            <person name="Utterback T.R."/>
            <person name="Shu C.L."/>
            <person name="Osoegawa K."/>
            <person name="de Jong P.J."/>
            <person name="Hrdy I."/>
            <person name="Horvathova L."/>
            <person name="Zubacova Z."/>
            <person name="Dolezal P."/>
            <person name="Malik S.B."/>
            <person name="Logsdon J.M. Jr."/>
            <person name="Henze K."/>
            <person name="Gupta A."/>
            <person name="Wang C.C."/>
            <person name="Dunne R.L."/>
            <person name="Upcroft J.A."/>
            <person name="Upcroft P."/>
            <person name="White O."/>
            <person name="Salzberg S.L."/>
            <person name="Tang P."/>
            <person name="Chiu C.-H."/>
            <person name="Lee Y.-S."/>
            <person name="Embley T.M."/>
            <person name="Coombs G.H."/>
            <person name="Mottram J.C."/>
            <person name="Tachezy J."/>
            <person name="Fraser-Liggett C.M."/>
            <person name="Johnson P.J."/>
        </authorList>
    </citation>
    <scope>NUCLEOTIDE SEQUENCE [LARGE SCALE GENOMIC DNA]</scope>
    <source>
        <strain evidence="7">G3</strain>
    </source>
</reference>
<dbReference type="VEuPathDB" id="TrichDB:TVAG_290510"/>
<keyword evidence="2 6" id="KW-0812">Transmembrane</keyword>
<keyword evidence="3 6" id="KW-1133">Transmembrane helix</keyword>
<gene>
    <name evidence="7" type="ORF">TVAG_290510</name>
</gene>
<dbReference type="EMBL" id="DS113460">
    <property type="protein sequence ID" value="EAY04981.1"/>
    <property type="molecule type" value="Genomic_DNA"/>
</dbReference>
<evidence type="ECO:0000256" key="4">
    <source>
        <dbReference type="ARBA" id="ARBA00023136"/>
    </source>
</evidence>
<reference evidence="7" key="1">
    <citation type="submission" date="2006-10" db="EMBL/GenBank/DDBJ databases">
        <authorList>
            <person name="Amadeo P."/>
            <person name="Zhao Q."/>
            <person name="Wortman J."/>
            <person name="Fraser-Liggett C."/>
            <person name="Carlton J."/>
        </authorList>
    </citation>
    <scope>NUCLEOTIDE SEQUENCE</scope>
    <source>
        <strain evidence="7">G3</strain>
    </source>
</reference>
<dbReference type="KEGG" id="tva:4762846"/>
<feature type="region of interest" description="Disordered" evidence="5">
    <location>
        <begin position="21"/>
        <end position="52"/>
    </location>
</feature>
<dbReference type="Proteomes" id="UP000001542">
    <property type="component" value="Unassembled WGS sequence"/>
</dbReference>
<dbReference type="PANTHER" id="PTHR12883">
    <property type="entry name" value="ADIPOCYTE-SPECIFIC PROTEIN 4-RELATED"/>
    <property type="match status" value="1"/>
</dbReference>
<evidence type="ECO:0000256" key="6">
    <source>
        <dbReference type="SAM" id="Phobius"/>
    </source>
</evidence>
<dbReference type="AlphaFoldDB" id="A2EQT5"/>
<dbReference type="InParanoid" id="A2EQT5"/>
<proteinExistence type="predicted"/>
<dbReference type="PANTHER" id="PTHR12883:SF0">
    <property type="entry name" value="PAT COMPLEX SUBUNIT CCDC47"/>
    <property type="match status" value="1"/>
</dbReference>
<evidence type="ECO:0000313" key="8">
    <source>
        <dbReference type="Proteomes" id="UP000001542"/>
    </source>
</evidence>
<dbReference type="GO" id="GO:0005509">
    <property type="term" value="F:calcium ion binding"/>
    <property type="evidence" value="ECO:0000318"/>
    <property type="project" value="GO_Central"/>
</dbReference>
<evidence type="ECO:0000256" key="2">
    <source>
        <dbReference type="ARBA" id="ARBA00022692"/>
    </source>
</evidence>
<dbReference type="OrthoDB" id="10504388at2759"/>
<dbReference type="InterPro" id="IPR012879">
    <property type="entry name" value="CCDC47"/>
</dbReference>
<dbReference type="Pfam" id="PF07946">
    <property type="entry name" value="CCDC47"/>
    <property type="match status" value="1"/>
</dbReference>